<organism evidence="2 3">
    <name type="scientific">Brevundimonas kwangchunensis</name>
    <dbReference type="NCBI Taxonomy" id="322163"/>
    <lineage>
        <taxon>Bacteria</taxon>
        <taxon>Pseudomonadati</taxon>
        <taxon>Pseudomonadota</taxon>
        <taxon>Alphaproteobacteria</taxon>
        <taxon>Caulobacterales</taxon>
        <taxon>Caulobacteraceae</taxon>
        <taxon>Brevundimonas</taxon>
    </lineage>
</organism>
<gene>
    <name evidence="2" type="ORF">GCM10009422_07640</name>
</gene>
<dbReference type="SUPFAM" id="SSF158855">
    <property type="entry name" value="Lipase chaperone-like"/>
    <property type="match status" value="1"/>
</dbReference>
<reference evidence="2 3" key="1">
    <citation type="journal article" date="2019" name="Int. J. Syst. Evol. Microbiol.">
        <title>The Global Catalogue of Microorganisms (GCM) 10K type strain sequencing project: providing services to taxonomists for standard genome sequencing and annotation.</title>
        <authorList>
            <consortium name="The Broad Institute Genomics Platform"/>
            <consortium name="The Broad Institute Genome Sequencing Center for Infectious Disease"/>
            <person name="Wu L."/>
            <person name="Ma J."/>
        </authorList>
    </citation>
    <scope>NUCLEOTIDE SEQUENCE [LARGE SCALE GENOMIC DNA]</scope>
    <source>
        <strain evidence="2 3">JCM 12928</strain>
    </source>
</reference>
<evidence type="ECO:0000313" key="3">
    <source>
        <dbReference type="Proteomes" id="UP001501352"/>
    </source>
</evidence>
<evidence type="ECO:0008006" key="4">
    <source>
        <dbReference type="Google" id="ProtNLM"/>
    </source>
</evidence>
<feature type="signal peptide" evidence="1">
    <location>
        <begin position="1"/>
        <end position="20"/>
    </location>
</feature>
<evidence type="ECO:0000313" key="2">
    <source>
        <dbReference type="EMBL" id="GAA0615101.1"/>
    </source>
</evidence>
<proteinExistence type="predicted"/>
<evidence type="ECO:0000256" key="1">
    <source>
        <dbReference type="SAM" id="SignalP"/>
    </source>
</evidence>
<dbReference type="RefSeq" id="WP_343790621.1">
    <property type="nucleotide sequence ID" value="NZ_BAAAGA010000001.1"/>
</dbReference>
<keyword evidence="3" id="KW-1185">Reference proteome</keyword>
<dbReference type="Proteomes" id="UP001501352">
    <property type="component" value="Unassembled WGS sequence"/>
</dbReference>
<dbReference type="EMBL" id="BAAAGA010000001">
    <property type="protein sequence ID" value="GAA0615101.1"/>
    <property type="molecule type" value="Genomic_DNA"/>
</dbReference>
<name>A0ABN1GP36_9CAUL</name>
<comment type="caution">
    <text evidence="2">The sequence shown here is derived from an EMBL/GenBank/DDBJ whole genome shotgun (WGS) entry which is preliminary data.</text>
</comment>
<accession>A0ABN1GP36</accession>
<feature type="chain" id="PRO_5045391486" description="Mucin" evidence="1">
    <location>
        <begin position="21"/>
        <end position="189"/>
    </location>
</feature>
<keyword evidence="1" id="KW-0732">Signal</keyword>
<sequence length="189" mass="19453">MIKALSLAAALALLPLSQAAADPQTDSEAAIEAAAERFEARMEAFGERAEAIGDDASLSDDQKEARIAALWTEYAPDVEAFTAQVTEHASAIAGEALANIDLDGLITEALSNVDLSGALAVGQGMAMNGAWASQDPEHMQTYALMAQYALGEAMDEVDAAMDEVEAVDAVAVEIATPTPAVAVSVKTGA</sequence>
<protein>
    <recommendedName>
        <fullName evidence="4">Mucin</fullName>
    </recommendedName>
</protein>